<dbReference type="PROSITE" id="PS50006">
    <property type="entry name" value="FHA_DOMAIN"/>
    <property type="match status" value="1"/>
</dbReference>
<proteinExistence type="predicted"/>
<comment type="caution">
    <text evidence="2">The sequence shown here is derived from an EMBL/GenBank/DDBJ whole genome shotgun (WGS) entry which is preliminary data.</text>
</comment>
<dbReference type="SUPFAM" id="SSF49879">
    <property type="entry name" value="SMAD/FHA domain"/>
    <property type="match status" value="1"/>
</dbReference>
<protein>
    <submittedName>
        <fullName evidence="2">FHA domain-containing protein</fullName>
    </submittedName>
</protein>
<gene>
    <name evidence="2" type="ORF">IXB50_08775</name>
</gene>
<evidence type="ECO:0000313" key="3">
    <source>
        <dbReference type="Proteomes" id="UP000717364"/>
    </source>
</evidence>
<reference evidence="2" key="2">
    <citation type="journal article" date="2021" name="Mar. Drugs">
        <title>Genome Reduction and Secondary Metabolism of the Marine Sponge-Associated Cyanobacterium Leptothoe.</title>
        <authorList>
            <person name="Konstantinou D."/>
            <person name="Popin R.V."/>
            <person name="Fewer D.P."/>
            <person name="Sivonen K."/>
            <person name="Gkelis S."/>
        </authorList>
    </citation>
    <scope>NUCLEOTIDE SEQUENCE</scope>
    <source>
        <strain evidence="2">TAU-MAC 1115</strain>
    </source>
</reference>
<reference evidence="2" key="1">
    <citation type="submission" date="2020-11" db="EMBL/GenBank/DDBJ databases">
        <authorList>
            <person name="Konstantinou D."/>
            <person name="Gkelis S."/>
            <person name="Popin R."/>
            <person name="Fewer D."/>
            <person name="Sivonen K."/>
        </authorList>
    </citation>
    <scope>NUCLEOTIDE SEQUENCE</scope>
    <source>
        <strain evidence="2">TAU-MAC 1115</strain>
    </source>
</reference>
<dbReference type="AlphaFoldDB" id="A0A947DEC1"/>
<dbReference type="Gene3D" id="2.60.200.20">
    <property type="match status" value="1"/>
</dbReference>
<organism evidence="2 3">
    <name type="scientific">Leptothoe spongobia TAU-MAC 1115</name>
    <dbReference type="NCBI Taxonomy" id="1967444"/>
    <lineage>
        <taxon>Bacteria</taxon>
        <taxon>Bacillati</taxon>
        <taxon>Cyanobacteriota</taxon>
        <taxon>Cyanophyceae</taxon>
        <taxon>Nodosilineales</taxon>
        <taxon>Cymatolegaceae</taxon>
        <taxon>Leptothoe</taxon>
        <taxon>Leptothoe spongobia</taxon>
    </lineage>
</organism>
<dbReference type="Proteomes" id="UP000717364">
    <property type="component" value="Unassembled WGS sequence"/>
</dbReference>
<name>A0A947DEC1_9CYAN</name>
<evidence type="ECO:0000259" key="1">
    <source>
        <dbReference type="PROSITE" id="PS50006"/>
    </source>
</evidence>
<dbReference type="InterPro" id="IPR050923">
    <property type="entry name" value="Cell_Proc_Reg/RNA_Proc"/>
</dbReference>
<dbReference type="InterPro" id="IPR000253">
    <property type="entry name" value="FHA_dom"/>
</dbReference>
<dbReference type="RefSeq" id="WP_215608580.1">
    <property type="nucleotide sequence ID" value="NZ_JADOES010000012.1"/>
</dbReference>
<keyword evidence="3" id="KW-1185">Reference proteome</keyword>
<dbReference type="InterPro" id="IPR008984">
    <property type="entry name" value="SMAD_FHA_dom_sf"/>
</dbReference>
<accession>A0A947DEC1</accession>
<dbReference type="SMART" id="SM00240">
    <property type="entry name" value="FHA"/>
    <property type="match status" value="1"/>
</dbReference>
<dbReference type="EMBL" id="JADOES010000012">
    <property type="protein sequence ID" value="MBT9315517.1"/>
    <property type="molecule type" value="Genomic_DNA"/>
</dbReference>
<dbReference type="PANTHER" id="PTHR23308">
    <property type="entry name" value="NUCLEAR INHIBITOR OF PROTEIN PHOSPHATASE-1"/>
    <property type="match status" value="1"/>
</dbReference>
<evidence type="ECO:0000313" key="2">
    <source>
        <dbReference type="EMBL" id="MBT9315517.1"/>
    </source>
</evidence>
<dbReference type="Pfam" id="PF00498">
    <property type="entry name" value="FHA"/>
    <property type="match status" value="1"/>
</dbReference>
<feature type="domain" description="FHA" evidence="1">
    <location>
        <begin position="96"/>
        <end position="146"/>
    </location>
</feature>
<sequence>MSTLRASHSSSQAVKNMPINAPSIEALSLPWDALINNVNNDFDTANTIVESILTVKNRCQVTPFYIQAVIANSSVFLVSNTGNSETLNLTSAGACWLLGQSMTCALPMRNSTVDPCHAVIRHTPEAGFFIADVGSQAGTYLNRRRLAPQKRKPLRDGDMIELGNLVVEFFVDNFDPFADPLDDRNIAYTGYDITYTGMEMEETLN</sequence>